<protein>
    <submittedName>
        <fullName evidence="1">Uncharacterized protein</fullName>
    </submittedName>
</protein>
<evidence type="ECO:0000313" key="1">
    <source>
        <dbReference type="EMBL" id="KAF2833658.1"/>
    </source>
</evidence>
<dbReference type="PANTHER" id="PTHR42085">
    <property type="entry name" value="F-BOX DOMAIN-CONTAINING PROTEIN"/>
    <property type="match status" value="1"/>
</dbReference>
<accession>A0A6A7ALY4</accession>
<dbReference type="PANTHER" id="PTHR42085:SF1">
    <property type="entry name" value="F-BOX DOMAIN-CONTAINING PROTEIN"/>
    <property type="match status" value="1"/>
</dbReference>
<gene>
    <name evidence="1" type="ORF">CC86DRAFT_376784</name>
</gene>
<organism evidence="1 2">
    <name type="scientific">Ophiobolus disseminans</name>
    <dbReference type="NCBI Taxonomy" id="1469910"/>
    <lineage>
        <taxon>Eukaryota</taxon>
        <taxon>Fungi</taxon>
        <taxon>Dikarya</taxon>
        <taxon>Ascomycota</taxon>
        <taxon>Pezizomycotina</taxon>
        <taxon>Dothideomycetes</taxon>
        <taxon>Pleosporomycetidae</taxon>
        <taxon>Pleosporales</taxon>
        <taxon>Pleosporineae</taxon>
        <taxon>Phaeosphaeriaceae</taxon>
        <taxon>Ophiobolus</taxon>
    </lineage>
</organism>
<sequence>MTAPTLEKPHYERILNLPLLRLPPELRNAIYRHAFTCDSVLVQPDKSFRTLTWGFHSSMGFLMTCRQVYDEAYKLFFTIVTFDLGLLSNIAEPSLPIACDKSALITSIEIESSVALSVYLQIEYTDTFLHAVYADIFLGAESRGWKEVFEEANFLALERVQVKGTVQSHFDVITTPLDIKNSLRIAFGKNDLEITFVGYGAGS</sequence>
<dbReference type="InterPro" id="IPR038883">
    <property type="entry name" value="AN11006-like"/>
</dbReference>
<reference evidence="1" key="1">
    <citation type="journal article" date="2020" name="Stud. Mycol.">
        <title>101 Dothideomycetes genomes: a test case for predicting lifestyles and emergence of pathogens.</title>
        <authorList>
            <person name="Haridas S."/>
            <person name="Albert R."/>
            <person name="Binder M."/>
            <person name="Bloem J."/>
            <person name="Labutti K."/>
            <person name="Salamov A."/>
            <person name="Andreopoulos B."/>
            <person name="Baker S."/>
            <person name="Barry K."/>
            <person name="Bills G."/>
            <person name="Bluhm B."/>
            <person name="Cannon C."/>
            <person name="Castanera R."/>
            <person name="Culley D."/>
            <person name="Daum C."/>
            <person name="Ezra D."/>
            <person name="Gonzalez J."/>
            <person name="Henrissat B."/>
            <person name="Kuo A."/>
            <person name="Liang C."/>
            <person name="Lipzen A."/>
            <person name="Lutzoni F."/>
            <person name="Magnuson J."/>
            <person name="Mondo S."/>
            <person name="Nolan M."/>
            <person name="Ohm R."/>
            <person name="Pangilinan J."/>
            <person name="Park H.-J."/>
            <person name="Ramirez L."/>
            <person name="Alfaro M."/>
            <person name="Sun H."/>
            <person name="Tritt A."/>
            <person name="Yoshinaga Y."/>
            <person name="Zwiers L.-H."/>
            <person name="Turgeon B."/>
            <person name="Goodwin S."/>
            <person name="Spatafora J."/>
            <person name="Crous P."/>
            <person name="Grigoriev I."/>
        </authorList>
    </citation>
    <scope>NUCLEOTIDE SEQUENCE</scope>
    <source>
        <strain evidence="1">CBS 113818</strain>
    </source>
</reference>
<evidence type="ECO:0000313" key="2">
    <source>
        <dbReference type="Proteomes" id="UP000799424"/>
    </source>
</evidence>
<keyword evidence="2" id="KW-1185">Reference proteome</keyword>
<proteinExistence type="predicted"/>
<dbReference type="AlphaFoldDB" id="A0A6A7ALY4"/>
<dbReference type="OrthoDB" id="5413827at2759"/>
<dbReference type="EMBL" id="MU006216">
    <property type="protein sequence ID" value="KAF2833658.1"/>
    <property type="molecule type" value="Genomic_DNA"/>
</dbReference>
<dbReference type="Proteomes" id="UP000799424">
    <property type="component" value="Unassembled WGS sequence"/>
</dbReference>
<name>A0A6A7ALY4_9PLEO</name>